<accession>A0A0H2VEB2</accession>
<protein>
    <submittedName>
        <fullName evidence="3">Ferrous iron transporter protein B</fullName>
    </submittedName>
</protein>
<dbReference type="Pfam" id="PF07670">
    <property type="entry name" value="Gate"/>
    <property type="match status" value="1"/>
</dbReference>
<dbReference type="Proteomes" id="UP000001411">
    <property type="component" value="Chromosome"/>
</dbReference>
<feature type="transmembrane region" description="Helical" evidence="1">
    <location>
        <begin position="383"/>
        <end position="408"/>
    </location>
</feature>
<dbReference type="eggNOG" id="COG0370">
    <property type="taxonomic scope" value="Bacteria"/>
</dbReference>
<evidence type="ECO:0000259" key="2">
    <source>
        <dbReference type="Pfam" id="PF07670"/>
    </source>
</evidence>
<reference evidence="3 4" key="1">
    <citation type="journal article" date="2003" name="Mol. Microbiol.">
        <title>Genome-based analysis of virulence genes in a non-biofilm-forming Staphylococcus epidermidis strain (ATCC 12228).</title>
        <authorList>
            <person name="Zhang Y.Q."/>
            <person name="Ren S.X."/>
            <person name="Li H.L."/>
            <person name="Wang Y.X."/>
            <person name="Fu G."/>
            <person name="Yang J."/>
            <person name="Qin Z.Q."/>
            <person name="Miao Y.G."/>
            <person name="Wang W.Y."/>
            <person name="Chen R.S."/>
            <person name="Shen Y."/>
            <person name="Chen Z."/>
            <person name="Yuan Z.H."/>
            <person name="Zhao G.P."/>
            <person name="Qu D."/>
            <person name="Danchin A."/>
            <person name="Wen Y.M."/>
        </authorList>
    </citation>
    <scope>NUCLEOTIDE SEQUENCE [LARGE SCALE GENOMIC DNA]</scope>
    <source>
        <strain evidence="4">ATCC 12228 / FDA PCI 1200</strain>
    </source>
</reference>
<feature type="domain" description="Nucleoside transporter/FeoB GTPase Gate" evidence="2">
    <location>
        <begin position="152"/>
        <end position="247"/>
    </location>
</feature>
<evidence type="ECO:0000256" key="1">
    <source>
        <dbReference type="SAM" id="Phobius"/>
    </source>
</evidence>
<feature type="transmembrane region" description="Helical" evidence="1">
    <location>
        <begin position="429"/>
        <end position="452"/>
    </location>
</feature>
<dbReference type="PATRIC" id="fig|176280.10.peg.172"/>
<organism evidence="3 4">
    <name type="scientific">Staphylococcus epidermidis (strain ATCC 12228 / FDA PCI 1200)</name>
    <dbReference type="NCBI Taxonomy" id="176280"/>
    <lineage>
        <taxon>Bacteria</taxon>
        <taxon>Bacillati</taxon>
        <taxon>Bacillota</taxon>
        <taxon>Bacilli</taxon>
        <taxon>Bacillales</taxon>
        <taxon>Staphylococcaceae</taxon>
        <taxon>Staphylococcus</taxon>
    </lineage>
</organism>
<dbReference type="InterPro" id="IPR011642">
    <property type="entry name" value="Gate_dom"/>
</dbReference>
<keyword evidence="1" id="KW-0472">Membrane</keyword>
<dbReference type="OrthoDB" id="9809127at2"/>
<dbReference type="EMBL" id="AE015929">
    <property type="protein sequence ID" value="AAO03786.1"/>
    <property type="molecule type" value="Genomic_DNA"/>
</dbReference>
<proteinExistence type="predicted"/>
<gene>
    <name evidence="3" type="ordered locus">SE_0189</name>
</gene>
<feature type="transmembrane region" description="Helical" evidence="1">
    <location>
        <begin position="310"/>
        <end position="337"/>
    </location>
</feature>
<keyword evidence="1" id="KW-0812">Transmembrane</keyword>
<dbReference type="RefSeq" id="WP_002485505.1">
    <property type="nucleotide sequence ID" value="NC_004461.1"/>
</dbReference>
<name>A0A0H2VEB2_STAES</name>
<dbReference type="HOGENOM" id="CLU_036606_0_0_9"/>
<sequence length="460" mass="52244">MLKVTFNLRDGTFTDIPDDAHYFLIEDYDKLTPSQQTLLKRYIIKHQLDISLQHAILSSPLHSLNMIKKLETFVKESKAYHPQFHNIICGWCFIVLMFALPIYLSYHVSDGLQYYVSHWLTKLSQISLFQENKLQHILFGHYGVISLGTYSFVWALPVVFMISLSTALIDITHLKHYIVWSIEPTMMRLGLHGSDIIPLLEGFGCNAAAITQATHQCHRCTKVQCMSLVSFGTACSYQIGATLSIFNASHRSWLFLPYIGMVFLGGIIHNKLWYSHQTPMTTQSVFQRQPVRWHKPKLLLKAAWKSIQMFIVQALPIFIGICLIVSLLSLTSILTFISNAFIPLLWLLDVPTQLAPGILFSMIRKDGMLLFNMNGGTLIQRLSAFQLLLLVFFSSTFTTCSVTMTMLMRRLGSILGIKMIMKQMVSSTICVTILVIAMLSITKISDLGVMLWKSLLSVVF</sequence>
<feature type="transmembrane region" description="Helical" evidence="1">
    <location>
        <begin position="84"/>
        <end position="104"/>
    </location>
</feature>
<dbReference type="AlphaFoldDB" id="A0A0H2VEB2"/>
<feature type="transmembrane region" description="Helical" evidence="1">
    <location>
        <begin position="152"/>
        <end position="171"/>
    </location>
</feature>
<evidence type="ECO:0000313" key="3">
    <source>
        <dbReference type="EMBL" id="AAO03786.1"/>
    </source>
</evidence>
<dbReference type="KEGG" id="sep:SE_0189"/>
<feature type="transmembrane region" description="Helical" evidence="1">
    <location>
        <begin position="253"/>
        <end position="274"/>
    </location>
</feature>
<keyword evidence="1" id="KW-1133">Transmembrane helix</keyword>
<evidence type="ECO:0000313" key="4">
    <source>
        <dbReference type="Proteomes" id="UP000001411"/>
    </source>
</evidence>